<feature type="domain" description="Fibronectin type-III" evidence="3">
    <location>
        <begin position="474"/>
        <end position="564"/>
    </location>
</feature>
<feature type="domain" description="Fibronectin type-III" evidence="3">
    <location>
        <begin position="1011"/>
        <end position="1101"/>
    </location>
</feature>
<organism evidence="4 5">
    <name type="scientific">Myroides odoratus</name>
    <name type="common">Flavobacterium odoratum</name>
    <dbReference type="NCBI Taxonomy" id="256"/>
    <lineage>
        <taxon>Bacteria</taxon>
        <taxon>Pseudomonadati</taxon>
        <taxon>Bacteroidota</taxon>
        <taxon>Flavobacteriia</taxon>
        <taxon>Flavobacteriales</taxon>
        <taxon>Flavobacteriaceae</taxon>
        <taxon>Myroides</taxon>
    </lineage>
</organism>
<protein>
    <submittedName>
        <fullName evidence="4">Gliding motility-associated C-terminal domain</fullName>
    </submittedName>
</protein>
<dbReference type="Gene3D" id="2.60.40.10">
    <property type="entry name" value="Immunoglobulins"/>
    <property type="match status" value="3"/>
</dbReference>
<evidence type="ECO:0000313" key="4">
    <source>
        <dbReference type="EMBL" id="STZ69362.1"/>
    </source>
</evidence>
<dbReference type="CDD" id="cd00063">
    <property type="entry name" value="FN3"/>
    <property type="match status" value="3"/>
</dbReference>
<dbReference type="Pfam" id="PF00041">
    <property type="entry name" value="fn3"/>
    <property type="match status" value="3"/>
</dbReference>
<dbReference type="InterPro" id="IPR003961">
    <property type="entry name" value="FN3_dom"/>
</dbReference>
<feature type="signal peptide" evidence="2">
    <location>
        <begin position="1"/>
        <end position="19"/>
    </location>
</feature>
<evidence type="ECO:0000256" key="2">
    <source>
        <dbReference type="SAM" id="SignalP"/>
    </source>
</evidence>
<dbReference type="PANTHER" id="PTHR46708">
    <property type="entry name" value="TENASCIN"/>
    <property type="match status" value="1"/>
</dbReference>
<accession>A0A378U4X2</accession>
<feature type="chain" id="PRO_5016862970" evidence="2">
    <location>
        <begin position="20"/>
        <end position="2041"/>
    </location>
</feature>
<feature type="domain" description="Fibronectin type-III" evidence="3">
    <location>
        <begin position="197"/>
        <end position="293"/>
    </location>
</feature>
<feature type="domain" description="Fibronectin type-III" evidence="3">
    <location>
        <begin position="743"/>
        <end position="836"/>
    </location>
</feature>
<gene>
    <name evidence="4" type="ORF">NCTC11179_02868</name>
</gene>
<dbReference type="SMART" id="SM00060">
    <property type="entry name" value="FN3"/>
    <property type="match status" value="4"/>
</dbReference>
<dbReference type="PANTHER" id="PTHR46708:SF2">
    <property type="entry name" value="FIBRONECTIN TYPE-III DOMAIN-CONTAINING PROTEIN"/>
    <property type="match status" value="1"/>
</dbReference>
<dbReference type="PROSITE" id="PS50853">
    <property type="entry name" value="FN3"/>
    <property type="match status" value="4"/>
</dbReference>
<evidence type="ECO:0000259" key="3">
    <source>
        <dbReference type="PROSITE" id="PS50853"/>
    </source>
</evidence>
<dbReference type="InterPro" id="IPR050991">
    <property type="entry name" value="ECM_Regulatory_Proteins"/>
</dbReference>
<dbReference type="InterPro" id="IPR013783">
    <property type="entry name" value="Ig-like_fold"/>
</dbReference>
<evidence type="ECO:0000256" key="1">
    <source>
        <dbReference type="ARBA" id="ARBA00022737"/>
    </source>
</evidence>
<name>A0A378U4X2_MYROD</name>
<dbReference type="EMBL" id="UGQL01000002">
    <property type="protein sequence ID" value="STZ69362.1"/>
    <property type="molecule type" value="Genomic_DNA"/>
</dbReference>
<dbReference type="RefSeq" id="WP_115092123.1">
    <property type="nucleotide sequence ID" value="NZ_CP068107.1"/>
</dbReference>
<dbReference type="SUPFAM" id="SSF49265">
    <property type="entry name" value="Fibronectin type III"/>
    <property type="match status" value="2"/>
</dbReference>
<keyword evidence="1" id="KW-0677">Repeat</keyword>
<keyword evidence="5" id="KW-1185">Reference proteome</keyword>
<reference evidence="4 5" key="1">
    <citation type="submission" date="2018-06" db="EMBL/GenBank/DDBJ databases">
        <authorList>
            <consortium name="Pathogen Informatics"/>
            <person name="Doyle S."/>
        </authorList>
    </citation>
    <scope>NUCLEOTIDE SEQUENCE [LARGE SCALE GENOMIC DNA]</scope>
    <source>
        <strain evidence="4 5">NCTC11179</strain>
    </source>
</reference>
<proteinExistence type="predicted"/>
<dbReference type="Pfam" id="PF13585">
    <property type="entry name" value="CHU_C"/>
    <property type="match status" value="1"/>
</dbReference>
<keyword evidence="2" id="KW-0732">Signal</keyword>
<dbReference type="Proteomes" id="UP000255024">
    <property type="component" value="Unassembled WGS sequence"/>
</dbReference>
<evidence type="ECO:0000313" key="5">
    <source>
        <dbReference type="Proteomes" id="UP000255024"/>
    </source>
</evidence>
<sequence>MKRITVLFCFLLSIFFTYGQEVTIGTGTASMRQPLSSYHGYSRSAALYTSAEINQVGFINKLAWDIGVIKGARPVKIYLKEVESTALVAGNWDTFIQGASVVYDEEFTPTNVGFNNINLVTSFNYTGGTKNLLVLVETNFGGGGNGDGTAGLEIKSTTATNMHFEIGRDTTVPTANLSATTGRPNIKLTFGTEITCAPISAQITNVAATSVSFNVTERNSTTGVSYEIRTEGAAGSGATGLVTSGTVTDLATLPITVSGLTGSTNYSLYVRANCAADDTSVFSVAATFRTKQIAAALPYNDDFEGHDNWDKQSNTVNKWVVGTAVNNGGTKSLYLSKDNGATNTYDTGVSTVAHAYRDISIPAGTNEIAVNFDWRCVGEGTTTRFDYFRVWAVPVSFDPVSGTQIAAATDRIRLGQSEYNGNDQFRREQLVGNATSFAGQTMRLVFEWRQDGSGGTQPPAAIDNVSVSVITCSAPTALQLNAVSTSSATIAWTAATGQTQYEVYHTTETTIPGATVTGSVVTATNPYTIQGLTPSTNYFVWVRTVCSETDKSSWVQLPIRTKQIAAALPYNDDFEGHDNWDKQSNTVNKWVVGTAVNNGGTKSLYISKDNGATNTYDTGVSTVAHAYRDLVIPAGTNEIAVNFDWRCVGEGGTWDYFRVWAVPVSFDPVSGTQIAAAADRIRLGQSEYNGNDQFRREQLVGNATAFAGQTMRLVFEWRQDGSGGTQPPAAIDNVSVSVITCSAPTNLEWTAATSTTATVGWTAVTGQTQYEVYHTTETTEPGATVTGSTVTTENPYTIQGLTPNTQYNVWVRTVCSATDKSFWKKVTIVTGQVPGELPYTDGFEGQDNWNKSSNALNKWVVGTAAQNGGTKSLYISKDNGATNTYDISVATVAHAYRDIVVPAGTTDISVAFDWRCVGEGTSSDYFRAWLVPTTFVPTVGTQITAETNRIKLGGEYNANAEFRRTQMIQNAAVFAGQTMRLVFEWRQDGSVGTQPPAAIDNVEVAVVTCYPPTNLAVSTVTDSSITVSWTAVTGQTQYEVYHSTTATSPGATVTGSVVTTDNPYTITGLTANTQYYVWVRTVCSATDKSFWVHVPITTGQIAAEMPYTEDFEGDNNWSMGTGTANKWVIGTAVHNGGTKSLYISKDNGATNEYERSGTMVTHAYRDIAVPAGTSESNFSFDWRCMGEGFTFSRLDYFRVWLVPNSFVPTTGQQITAGTNRRQIGAEFNNQETFASVDEILDLRAYAGSTLRLVFEWRQDGSGGTQPPAAIDNITLKRLSCPAVTDLQAEPIEGSIPASALLTWESHGDETQWEVFIVDLDDTTVPGDATAGIVVNQPRYVYPDPDPANPEDRFYKFYVRPICSDTDKGRWSKPGVISFIPPPGCAKVDADIEFSEIEGFEKNENGDYVICEKGAFNFTLGASYYDILKTNKYKVDPIEYRPPFPFKGGDAIELTTDDRWSDIIDLGFDFCFYGNSYDKILINTNGTISFSIKNVVPGGRYTPNGGAGDGAAYNAVSPIPSDPGRLVMSQGPNVNAIMGVFQDTDPARSPDSRSINYQIIGKAPCRTLVFNVYQLGMFSCGYNPDDIEGSTQTSQIVMYEGTNIIEVYVKNRNADCDSWNGNAIIGIQNADGTQGIAPPGRNTGRWTAQNEAWRFTPDGDSTAEFLWEKDGEFFSSETTIDISVTESVKYTAKATYEICGEVTELTKEFNFVKEDFVMGTPVELVDCARELGEINFVDLSDNNAKILGELDPTKYTLQYFETEEDMNNNVNPLDNIHEFTERSKTIYAKLTNKNTGCSLIKTFRVVVQPPLDVTVAKDVSVCGIYTFPALKEGEAYYTQKNGLGTKYGDGDVLDVVGTHDIYIYRVDEKGCYGESHFSLEIVEQPIADRFENMVFTCEVYPLPALSEYNKYYTLPNGEGEELPAGTIIYEPTTIYIFATLEGKKGAVCVDQSSFTIDFEECPIPKGISPNGDGLNDSFDLSEHGVSKIQIFNRTGIEVYSQGLYQSEWKGQDKSGNKLPSGTYYYVIVSNGKMRTGWVQINY</sequence>
<dbReference type="InterPro" id="IPR036116">
    <property type="entry name" value="FN3_sf"/>
</dbReference>